<comment type="caution">
    <text evidence="2">The sequence shown here is derived from an EMBL/GenBank/DDBJ whole genome shotgun (WGS) entry which is preliminary data.</text>
</comment>
<evidence type="ECO:0000256" key="1">
    <source>
        <dbReference type="SAM" id="Coils"/>
    </source>
</evidence>
<feature type="coiled-coil region" evidence="1">
    <location>
        <begin position="189"/>
        <end position="226"/>
    </location>
</feature>
<sequence length="361" mass="41444">MEWIALVDNLEAFNKYPWGGGGGGGICYERTLFGLQRALENRVSKYQDKKKTKGEAAVEAYSLVGFPYAFQVWAYEAIPLIGLKYVTRVSERYPRILNWSATSAPRSTEVENVFLEPHVINFHSLLTPTLEEQQQDYYKHVDKQGASAEISSDTAAYVAAATAAMAEETTNDAITPSIEKLWMEFVKFKQSSELNFNHLKKEIEGLNLKMDELKQLLLEVKSSNEEHSMHDTRFRKSSTKENDNNMSFDFQTGIFEDVTDDEVERNDIPMDVNIDMEASRNLQLAEKHMTKELKDDYSIDDPVIDIAKLLVPQLCRASFQYMSYLTIYLLPFLSEGVRLKSLISYSTLYRSHQEKETKKRD</sequence>
<dbReference type="PANTHER" id="PTHR48449">
    <property type="entry name" value="DUF1985 DOMAIN-CONTAINING PROTEIN"/>
    <property type="match status" value="1"/>
</dbReference>
<protein>
    <submittedName>
        <fullName evidence="2">Uncharacterized protein</fullName>
    </submittedName>
</protein>
<dbReference type="EMBL" id="QGNW01000845">
    <property type="protein sequence ID" value="RVW60953.1"/>
    <property type="molecule type" value="Genomic_DNA"/>
</dbReference>
<dbReference type="AlphaFoldDB" id="A0A438FLT0"/>
<dbReference type="PANTHER" id="PTHR48449:SF1">
    <property type="entry name" value="DUF1985 DOMAIN-CONTAINING PROTEIN"/>
    <property type="match status" value="1"/>
</dbReference>
<gene>
    <name evidence="2" type="ORF">CK203_049314</name>
</gene>
<evidence type="ECO:0000313" key="2">
    <source>
        <dbReference type="EMBL" id="RVW60953.1"/>
    </source>
</evidence>
<evidence type="ECO:0000313" key="3">
    <source>
        <dbReference type="Proteomes" id="UP000288805"/>
    </source>
</evidence>
<accession>A0A438FLT0</accession>
<name>A0A438FLT0_VITVI</name>
<organism evidence="2 3">
    <name type="scientific">Vitis vinifera</name>
    <name type="common">Grape</name>
    <dbReference type="NCBI Taxonomy" id="29760"/>
    <lineage>
        <taxon>Eukaryota</taxon>
        <taxon>Viridiplantae</taxon>
        <taxon>Streptophyta</taxon>
        <taxon>Embryophyta</taxon>
        <taxon>Tracheophyta</taxon>
        <taxon>Spermatophyta</taxon>
        <taxon>Magnoliopsida</taxon>
        <taxon>eudicotyledons</taxon>
        <taxon>Gunneridae</taxon>
        <taxon>Pentapetalae</taxon>
        <taxon>rosids</taxon>
        <taxon>Vitales</taxon>
        <taxon>Vitaceae</taxon>
        <taxon>Viteae</taxon>
        <taxon>Vitis</taxon>
    </lineage>
</organism>
<keyword evidence="1" id="KW-0175">Coiled coil</keyword>
<dbReference type="Proteomes" id="UP000288805">
    <property type="component" value="Unassembled WGS sequence"/>
</dbReference>
<proteinExistence type="predicted"/>
<reference evidence="2 3" key="1">
    <citation type="journal article" date="2018" name="PLoS Genet.">
        <title>Population sequencing reveals clonal diversity and ancestral inbreeding in the grapevine cultivar Chardonnay.</title>
        <authorList>
            <person name="Roach M.J."/>
            <person name="Johnson D.L."/>
            <person name="Bohlmann J."/>
            <person name="van Vuuren H.J."/>
            <person name="Jones S.J."/>
            <person name="Pretorius I.S."/>
            <person name="Schmidt S.A."/>
            <person name="Borneman A.R."/>
        </authorList>
    </citation>
    <scope>NUCLEOTIDE SEQUENCE [LARGE SCALE GENOMIC DNA]</scope>
    <source>
        <strain evidence="3">cv. Chardonnay</strain>
        <tissue evidence="2">Leaf</tissue>
    </source>
</reference>